<dbReference type="SUPFAM" id="SSF55136">
    <property type="entry name" value="Probable bacterial effector-binding domain"/>
    <property type="match status" value="1"/>
</dbReference>
<gene>
    <name evidence="3" type="ORF">CITCOLO1_LOCUS22028</name>
</gene>
<organism evidence="3 4">
    <name type="scientific">Citrullus colocynthis</name>
    <name type="common">colocynth</name>
    <dbReference type="NCBI Taxonomy" id="252529"/>
    <lineage>
        <taxon>Eukaryota</taxon>
        <taxon>Viridiplantae</taxon>
        <taxon>Streptophyta</taxon>
        <taxon>Embryophyta</taxon>
        <taxon>Tracheophyta</taxon>
        <taxon>Spermatophyta</taxon>
        <taxon>Magnoliopsida</taxon>
        <taxon>eudicotyledons</taxon>
        <taxon>Gunneridae</taxon>
        <taxon>Pentapetalae</taxon>
        <taxon>rosids</taxon>
        <taxon>fabids</taxon>
        <taxon>Cucurbitales</taxon>
        <taxon>Cucurbitaceae</taxon>
        <taxon>Benincaseae</taxon>
        <taxon>Citrullus</taxon>
    </lineage>
</organism>
<dbReference type="Gene3D" id="3.20.80.10">
    <property type="entry name" value="Regulatory factor, effector binding domain"/>
    <property type="match status" value="1"/>
</dbReference>
<dbReference type="Pfam" id="PF10184">
    <property type="entry name" value="DUF2358"/>
    <property type="match status" value="1"/>
</dbReference>
<comment type="similarity">
    <text evidence="1">Belongs to the HEBP family.</text>
</comment>
<dbReference type="SUPFAM" id="SSF54427">
    <property type="entry name" value="NTF2-like"/>
    <property type="match status" value="1"/>
</dbReference>
<proteinExistence type="inferred from homology"/>
<dbReference type="EMBL" id="OZ021743">
    <property type="protein sequence ID" value="CAK9329558.1"/>
    <property type="molecule type" value="Genomic_DNA"/>
</dbReference>
<dbReference type="InterPro" id="IPR032710">
    <property type="entry name" value="NTF2-like_dom_sf"/>
</dbReference>
<reference evidence="3 4" key="1">
    <citation type="submission" date="2024-03" db="EMBL/GenBank/DDBJ databases">
        <authorList>
            <person name="Gkanogiannis A."/>
            <person name="Becerra Lopez-Lavalle L."/>
        </authorList>
    </citation>
    <scope>NUCLEOTIDE SEQUENCE [LARGE SCALE GENOMIC DNA]</scope>
</reference>
<feature type="region of interest" description="Disordered" evidence="2">
    <location>
        <begin position="32"/>
        <end position="54"/>
    </location>
</feature>
<evidence type="ECO:0000313" key="3">
    <source>
        <dbReference type="EMBL" id="CAK9329558.1"/>
    </source>
</evidence>
<dbReference type="Proteomes" id="UP001642487">
    <property type="component" value="Chromosome 9"/>
</dbReference>
<dbReference type="PANTHER" id="PTHR11220">
    <property type="entry name" value="HEME-BINDING PROTEIN-RELATED"/>
    <property type="match status" value="1"/>
</dbReference>
<name>A0ABP0ZBV9_9ROSI</name>
<evidence type="ECO:0008006" key="5">
    <source>
        <dbReference type="Google" id="ProtNLM"/>
    </source>
</evidence>
<evidence type="ECO:0000256" key="1">
    <source>
        <dbReference type="ARBA" id="ARBA00009817"/>
    </source>
</evidence>
<keyword evidence="4" id="KW-1185">Reference proteome</keyword>
<dbReference type="InterPro" id="IPR006917">
    <property type="entry name" value="SOUL_heme-bd"/>
</dbReference>
<evidence type="ECO:0000313" key="4">
    <source>
        <dbReference type="Proteomes" id="UP001642487"/>
    </source>
</evidence>
<sequence>MAPAQALSIPAVGFGLRLRKSEGPTRTVAAAAAHKPQNHNQNWGVGSKIGDHHKPEKSTVDVERLVEFLYDDLHHVFDEQGIDRTAYDEEVRFRDPLTKYDDIAGYLLNIALLRKFFRPQMILHWIKKTGPFEITTRWTAVMKFILLPWKPEFVLTGTSIMGINPHTGKFCSHVDLWDSVQNNDYFSIEGLWDVLKQFRFYETPELESPKYQILKRTANYEVRKYAPFTVAETSEDNLFGCARFYHVRSWADCKEDKIMNLRKNEGGIAAVLKFSGKPTENMVKNKAKELKHSLKKDGLKPINNSCLLARYNNSYRTWSFVMRNEVLIWLEDFSI</sequence>
<dbReference type="Pfam" id="PF04832">
    <property type="entry name" value="SOUL"/>
    <property type="match status" value="1"/>
</dbReference>
<dbReference type="PANTHER" id="PTHR11220:SF50">
    <property type="entry name" value="SOUL HEME-BINDING FAMILY PROTEIN"/>
    <property type="match status" value="1"/>
</dbReference>
<dbReference type="InterPro" id="IPR011256">
    <property type="entry name" value="Reg_factor_effector_dom_sf"/>
</dbReference>
<accession>A0ABP0ZBV9</accession>
<dbReference type="InterPro" id="IPR018790">
    <property type="entry name" value="DUF2358"/>
</dbReference>
<protein>
    <recommendedName>
        <fullName evidence="5">SOUL heme-binding protein</fullName>
    </recommendedName>
</protein>
<evidence type="ECO:0000256" key="2">
    <source>
        <dbReference type="SAM" id="MobiDB-lite"/>
    </source>
</evidence>